<comment type="caution">
    <text evidence="1">The sequence shown here is derived from an EMBL/GenBank/DDBJ whole genome shotgun (WGS) entry which is preliminary data.</text>
</comment>
<evidence type="ECO:0000313" key="2">
    <source>
        <dbReference type="Proteomes" id="UP001054945"/>
    </source>
</evidence>
<sequence>MSKLNEENVFMDIWDQTKRRVYAVVSISRLQNHIIGVLQKLFELNARAGDGTFGSMLPEKRTACAQDVPKYSETMHERKLIAVLIISKLNKQFVH</sequence>
<organism evidence="1 2">
    <name type="scientific">Caerostris extrusa</name>
    <name type="common">Bark spider</name>
    <name type="synonym">Caerostris bankana</name>
    <dbReference type="NCBI Taxonomy" id="172846"/>
    <lineage>
        <taxon>Eukaryota</taxon>
        <taxon>Metazoa</taxon>
        <taxon>Ecdysozoa</taxon>
        <taxon>Arthropoda</taxon>
        <taxon>Chelicerata</taxon>
        <taxon>Arachnida</taxon>
        <taxon>Araneae</taxon>
        <taxon>Araneomorphae</taxon>
        <taxon>Entelegynae</taxon>
        <taxon>Araneoidea</taxon>
        <taxon>Araneidae</taxon>
        <taxon>Caerostris</taxon>
    </lineage>
</organism>
<accession>A0AAV4UXH0</accession>
<protein>
    <submittedName>
        <fullName evidence="1">Uncharacterized protein</fullName>
    </submittedName>
</protein>
<name>A0AAV4UXH0_CAEEX</name>
<proteinExistence type="predicted"/>
<gene>
    <name evidence="1" type="ORF">CEXT_720521</name>
</gene>
<dbReference type="AlphaFoldDB" id="A0AAV4UXH0"/>
<reference evidence="1 2" key="1">
    <citation type="submission" date="2021-06" db="EMBL/GenBank/DDBJ databases">
        <title>Caerostris extrusa draft genome.</title>
        <authorList>
            <person name="Kono N."/>
            <person name="Arakawa K."/>
        </authorList>
    </citation>
    <scope>NUCLEOTIDE SEQUENCE [LARGE SCALE GENOMIC DNA]</scope>
</reference>
<dbReference type="EMBL" id="BPLR01013619">
    <property type="protein sequence ID" value="GIY62458.1"/>
    <property type="molecule type" value="Genomic_DNA"/>
</dbReference>
<keyword evidence="2" id="KW-1185">Reference proteome</keyword>
<dbReference type="Proteomes" id="UP001054945">
    <property type="component" value="Unassembled WGS sequence"/>
</dbReference>
<evidence type="ECO:0000313" key="1">
    <source>
        <dbReference type="EMBL" id="GIY62458.1"/>
    </source>
</evidence>